<proteinExistence type="predicted"/>
<keyword evidence="1" id="KW-0238">DNA-binding</keyword>
<evidence type="ECO:0000256" key="2">
    <source>
        <dbReference type="SAM" id="Coils"/>
    </source>
</evidence>
<keyword evidence="5" id="KW-1185">Reference proteome</keyword>
<evidence type="ECO:0000256" key="1">
    <source>
        <dbReference type="ARBA" id="ARBA00023125"/>
    </source>
</evidence>
<dbReference type="SUPFAM" id="SSF46955">
    <property type="entry name" value="Putative DNA-binding domain"/>
    <property type="match status" value="1"/>
</dbReference>
<protein>
    <submittedName>
        <fullName evidence="4">MerR family transcriptional regulator</fullName>
    </submittedName>
</protein>
<dbReference type="InterPro" id="IPR047057">
    <property type="entry name" value="MerR_fam"/>
</dbReference>
<keyword evidence="2" id="KW-0175">Coiled coil</keyword>
<evidence type="ECO:0000259" key="3">
    <source>
        <dbReference type="PROSITE" id="PS50937"/>
    </source>
</evidence>
<dbReference type="Pfam" id="PF13411">
    <property type="entry name" value="MerR_1"/>
    <property type="match status" value="1"/>
</dbReference>
<dbReference type="InterPro" id="IPR000551">
    <property type="entry name" value="MerR-type_HTH_dom"/>
</dbReference>
<accession>A0ABS6KBT0</accession>
<dbReference type="PANTHER" id="PTHR30204:SF96">
    <property type="entry name" value="CHROMOSOME-ANCHORING PROTEIN RACA"/>
    <property type="match status" value="1"/>
</dbReference>
<name>A0ABS6KBT0_9FIRM</name>
<dbReference type="EMBL" id="JAHQCX010000015">
    <property type="protein sequence ID" value="MBU9727965.1"/>
    <property type="molecule type" value="Genomic_DNA"/>
</dbReference>
<dbReference type="InterPro" id="IPR009061">
    <property type="entry name" value="DNA-bd_dom_put_sf"/>
</dbReference>
<feature type="coiled-coil region" evidence="2">
    <location>
        <begin position="68"/>
        <end position="105"/>
    </location>
</feature>
<evidence type="ECO:0000313" key="5">
    <source>
        <dbReference type="Proteomes" id="UP001314681"/>
    </source>
</evidence>
<comment type="caution">
    <text evidence="4">The sequence shown here is derived from an EMBL/GenBank/DDBJ whole genome shotgun (WGS) entry which is preliminary data.</text>
</comment>
<dbReference type="SMART" id="SM00422">
    <property type="entry name" value="HTH_MERR"/>
    <property type="match status" value="1"/>
</dbReference>
<feature type="coiled-coil region" evidence="2">
    <location>
        <begin position="203"/>
        <end position="230"/>
    </location>
</feature>
<organism evidence="4 5">
    <name type="scientific">Diplocloster modestus</name>
    <dbReference type="NCBI Taxonomy" id="2850322"/>
    <lineage>
        <taxon>Bacteria</taxon>
        <taxon>Bacillati</taxon>
        <taxon>Bacillota</taxon>
        <taxon>Clostridia</taxon>
        <taxon>Lachnospirales</taxon>
        <taxon>Lachnospiraceae</taxon>
        <taxon>Diplocloster</taxon>
    </lineage>
</organism>
<evidence type="ECO:0000313" key="4">
    <source>
        <dbReference type="EMBL" id="MBU9727965.1"/>
    </source>
</evidence>
<sequence length="241" mass="27793">MGTTVRTLQYYDQEGLLKPSAKSEGGRRLYSTKDIVKLHQILSFKYLGFSLEEIRNRLLTLDTPQDVAMALEHQKLAIREEIEALQEALQAVSKLEEEVLADQEVDFTKYAEIIGFLKTGNQGYWVWKHMDEPLRHHIRDRFGEDADAGLKIYEAYKEMVEEALILKRRGEAADSALSQELADRWWNMVLEFTGGDLNLIVQLEAFNNAKGEWNNEMAKKQQEIDAFMNAVLHCYFDGKIS</sequence>
<dbReference type="Proteomes" id="UP001314681">
    <property type="component" value="Unassembled WGS sequence"/>
</dbReference>
<feature type="domain" description="HTH merR-type" evidence="3">
    <location>
        <begin position="1"/>
        <end position="61"/>
    </location>
</feature>
<reference evidence="4 5" key="1">
    <citation type="submission" date="2021-06" db="EMBL/GenBank/DDBJ databases">
        <title>Description of novel taxa of the family Lachnospiraceae.</title>
        <authorList>
            <person name="Chaplin A.V."/>
            <person name="Sokolova S.R."/>
            <person name="Pikina A.P."/>
            <person name="Korzhanova M."/>
            <person name="Belova V."/>
            <person name="Korostin D."/>
            <person name="Efimov B.A."/>
        </authorList>
    </citation>
    <scope>NUCLEOTIDE SEQUENCE [LARGE SCALE GENOMIC DNA]</scope>
    <source>
        <strain evidence="4 5">ASD4241</strain>
    </source>
</reference>
<dbReference type="CDD" id="cd01106">
    <property type="entry name" value="HTH_TipAL-Mta"/>
    <property type="match status" value="1"/>
</dbReference>
<dbReference type="Gene3D" id="1.10.1660.10">
    <property type="match status" value="1"/>
</dbReference>
<dbReference type="PROSITE" id="PS50937">
    <property type="entry name" value="HTH_MERR_2"/>
    <property type="match status" value="1"/>
</dbReference>
<gene>
    <name evidence="4" type="ORF">KTH90_18300</name>
</gene>
<dbReference type="PANTHER" id="PTHR30204">
    <property type="entry name" value="REDOX-CYCLING DRUG-SENSING TRANSCRIPTIONAL ACTIVATOR SOXR"/>
    <property type="match status" value="1"/>
</dbReference>